<gene>
    <name evidence="1" type="ORF">JQC93_04310</name>
</gene>
<dbReference type="EMBL" id="JAFEUM010000001">
    <property type="protein sequence ID" value="MBM7035622.1"/>
    <property type="molecule type" value="Genomic_DNA"/>
</dbReference>
<reference evidence="1 2" key="1">
    <citation type="submission" date="2021-02" db="EMBL/GenBank/DDBJ databases">
        <authorList>
            <person name="Park J.-S."/>
        </authorList>
    </citation>
    <scope>NUCLEOTIDE SEQUENCE [LARGE SCALE GENOMIC DNA]</scope>
    <source>
        <strain evidence="1 2">188UL20-2</strain>
    </source>
</reference>
<dbReference type="InterPro" id="IPR001539">
    <property type="entry name" value="Peptidase_U32"/>
</dbReference>
<evidence type="ECO:0000313" key="1">
    <source>
        <dbReference type="EMBL" id="MBM7035622.1"/>
    </source>
</evidence>
<dbReference type="InterPro" id="IPR051454">
    <property type="entry name" value="RNA/ubiquinone_mod_enzymes"/>
</dbReference>
<evidence type="ECO:0000313" key="2">
    <source>
        <dbReference type="Proteomes" id="UP000809621"/>
    </source>
</evidence>
<comment type="caution">
    <text evidence="1">The sequence shown here is derived from an EMBL/GenBank/DDBJ whole genome shotgun (WGS) entry which is preliminary data.</text>
</comment>
<protein>
    <submittedName>
        <fullName evidence="1">U32 family peptidase</fullName>
    </submittedName>
</protein>
<proteinExistence type="predicted"/>
<name>A0ABS2HIF2_9VIBR</name>
<dbReference type="RefSeq" id="WP_205157210.1">
    <property type="nucleotide sequence ID" value="NZ_JAFEUM010000001.1"/>
</dbReference>
<accession>A0ABS2HIF2</accession>
<sequence length="664" mass="74135">MKQPFELLAPGGDLDSILAAIAAGADAVYCGLDRFNARNRATNLSYDDLMVVIEIAHQQQCQVFLTLNIMMLESELAALWRLLDRLTTSAIDGVIIQDFGLAYLLKHHFSTLDVHASTQMNTHNKGQITALSQLGASRVNLSRELSIDEITDLASYGKQHGVSMEVFVHGSYCIGFSGLCYISSVRSGASGNRGRCSQPCRDPFEKTDAGAEFPLNMKDNSAFSNMAQLAEAGVYSLKVEGRIKKSHYVFTTVQQWRAQIDAYQTGKAPLTDMTPLYTVFNRDFSNGYLMGNIDKAMYIDNPRNHAWLARAESNNDASESGIQIAKKGVYDDNTRIMQTMEQSVAPFAQMYNDKRTLRSTTKTPRTHITLPSIESDAVSNEHVASLSILLSDFEQVEQLHDLEVELFVQLPNALGKTWKHWAQQLSLYPQCSPYFPAVLIDKDYESAVELLKLVTPSLIITDNIGIAIEAQKLGVQWIAGRQLNLSNSYALECLKQEFGASGGFVSNELSKVQMNRIKRPSGFRAFYAVLQPNTLMTSRQCLFMQSSGCKKIKQNNGCLPKCSKRTSIINLNDSPYIINKIGGEYNQLHAQHHTLNLEVIKDHSTLFTDFLIDLRDIQTETKFNSDIRALANGFIQLVAGYDVVSESLQQYVRPTSNHQYYKGV</sequence>
<organism evidence="1 2">
    <name type="scientific">Vibrio ulleungensis</name>
    <dbReference type="NCBI Taxonomy" id="2807619"/>
    <lineage>
        <taxon>Bacteria</taxon>
        <taxon>Pseudomonadati</taxon>
        <taxon>Pseudomonadota</taxon>
        <taxon>Gammaproteobacteria</taxon>
        <taxon>Vibrionales</taxon>
        <taxon>Vibrionaceae</taxon>
        <taxon>Vibrio</taxon>
    </lineage>
</organism>
<dbReference type="PANTHER" id="PTHR30217">
    <property type="entry name" value="PEPTIDASE U32 FAMILY"/>
    <property type="match status" value="1"/>
</dbReference>
<dbReference type="PANTHER" id="PTHR30217:SF10">
    <property type="entry name" value="23S RRNA 5-HYDROXYCYTIDINE C2501 SYNTHASE"/>
    <property type="match status" value="1"/>
</dbReference>
<dbReference type="Proteomes" id="UP000809621">
    <property type="component" value="Unassembled WGS sequence"/>
</dbReference>
<dbReference type="Pfam" id="PF01136">
    <property type="entry name" value="Peptidase_U32"/>
    <property type="match status" value="1"/>
</dbReference>
<keyword evidence="2" id="KW-1185">Reference proteome</keyword>